<evidence type="ECO:0000313" key="1">
    <source>
        <dbReference type="EMBL" id="GAB0184785.1"/>
    </source>
</evidence>
<dbReference type="Proteomes" id="UP001623348">
    <property type="component" value="Unassembled WGS sequence"/>
</dbReference>
<comment type="caution">
    <text evidence="1">The sequence shown here is derived from an EMBL/GenBank/DDBJ whole genome shotgun (WGS) entry which is preliminary data.</text>
</comment>
<reference evidence="1 2" key="1">
    <citation type="submission" date="2024-06" db="EMBL/GenBank/DDBJ databases">
        <title>The draft genome of Grus japonensis, version 3.</title>
        <authorList>
            <person name="Nabeshima K."/>
            <person name="Suzuki S."/>
            <person name="Onuma M."/>
        </authorList>
    </citation>
    <scope>NUCLEOTIDE SEQUENCE [LARGE SCALE GENOMIC DNA]</scope>
    <source>
        <strain evidence="1 2">451A</strain>
    </source>
</reference>
<keyword evidence="2" id="KW-1185">Reference proteome</keyword>
<dbReference type="EMBL" id="BAAFJT010000002">
    <property type="protein sequence ID" value="GAB0184785.1"/>
    <property type="molecule type" value="Genomic_DNA"/>
</dbReference>
<proteinExistence type="predicted"/>
<evidence type="ECO:0000313" key="2">
    <source>
        <dbReference type="Proteomes" id="UP001623348"/>
    </source>
</evidence>
<sequence length="71" mass="7526">MHSRSIAVSLAGAPRCAGNAVAPQVRDWAAASAPLLLAMAFHSAWMNLTSKELMVTVAHNIFLKQGSCLSF</sequence>
<gene>
    <name evidence="1" type="ORF">GRJ2_000943800</name>
</gene>
<organism evidence="1 2">
    <name type="scientific">Grus japonensis</name>
    <name type="common">Japanese crane</name>
    <name type="synonym">Red-crowned crane</name>
    <dbReference type="NCBI Taxonomy" id="30415"/>
    <lineage>
        <taxon>Eukaryota</taxon>
        <taxon>Metazoa</taxon>
        <taxon>Chordata</taxon>
        <taxon>Craniata</taxon>
        <taxon>Vertebrata</taxon>
        <taxon>Euteleostomi</taxon>
        <taxon>Archelosauria</taxon>
        <taxon>Archosauria</taxon>
        <taxon>Dinosauria</taxon>
        <taxon>Saurischia</taxon>
        <taxon>Theropoda</taxon>
        <taxon>Coelurosauria</taxon>
        <taxon>Aves</taxon>
        <taxon>Neognathae</taxon>
        <taxon>Neoaves</taxon>
        <taxon>Gruiformes</taxon>
        <taxon>Gruidae</taxon>
        <taxon>Grus</taxon>
    </lineage>
</organism>
<protein>
    <submittedName>
        <fullName evidence="1">Uncharacterized protein</fullName>
    </submittedName>
</protein>
<accession>A0ABC9WHY2</accession>
<name>A0ABC9WHY2_GRUJA</name>
<dbReference type="AlphaFoldDB" id="A0ABC9WHY2"/>